<evidence type="ECO:0000313" key="2">
    <source>
        <dbReference type="Proteomes" id="UP000239554"/>
    </source>
</evidence>
<proteinExistence type="predicted"/>
<dbReference type="AlphaFoldDB" id="A0A2L0J479"/>
<organism evidence="1 2">
    <name type="scientific">Escherichia coli</name>
    <dbReference type="NCBI Taxonomy" id="562"/>
    <lineage>
        <taxon>Bacteria</taxon>
        <taxon>Pseudomonadati</taxon>
        <taxon>Pseudomonadota</taxon>
        <taxon>Gammaproteobacteria</taxon>
        <taxon>Enterobacterales</taxon>
        <taxon>Enterobacteriaceae</taxon>
        <taxon>Escherichia</taxon>
    </lineage>
</organism>
<name>A0A2L0J479_ECOLX</name>
<evidence type="ECO:0000313" key="1">
    <source>
        <dbReference type="EMBL" id="AUY01629.1"/>
    </source>
</evidence>
<protein>
    <submittedName>
        <fullName evidence="1">Negative control protein of sporulation</fullName>
    </submittedName>
</protein>
<dbReference type="RefSeq" id="WP_104457484.1">
    <property type="nucleotide sequence ID" value="NZ_CP026399.1"/>
</dbReference>
<dbReference type="EMBL" id="CP026399">
    <property type="protein sequence ID" value="AUY01629.1"/>
    <property type="molecule type" value="Genomic_DNA"/>
</dbReference>
<gene>
    <name evidence="1" type="ORF">C3F40_07345</name>
</gene>
<dbReference type="Proteomes" id="UP000239554">
    <property type="component" value="Chromosome"/>
</dbReference>
<sequence length="133" mass="15189">MNHDIIPVRVCVFDDISITSYPIKSNYNAHEAYPDFGNFYLASIINEKKKIIAACVFISSIKDSKSRELAAIAKEIFEKNIHTKEQHKQAKNLLVSRVNINYTNGTIVDAFSQKELDRIFTEFYMNYSTNGSA</sequence>
<accession>A0A2L0J479</accession>
<reference evidence="1 2" key="1">
    <citation type="journal article" date="2018" name="MBio">
        <title>Genomic Analysis of Hospital Plumbing Reveals Diverse Reservoir of Bacterial Plasmids Conferring Carbapenem Resistance.</title>
        <authorList>
            <consortium name="NISC Comparative Sequencing Program"/>
            <person name="Weingarten R.A."/>
            <person name="Johnson R.C."/>
            <person name="Conlan S."/>
            <person name="Ramsburg A.M."/>
            <person name="Dekker J.P."/>
            <person name="Lau A.F."/>
            <person name="Khil P."/>
            <person name="Odom R.T."/>
            <person name="Deming C."/>
            <person name="Park M."/>
            <person name="Thomas P.J."/>
            <person name="Henderson D.K."/>
            <person name="Palmore T.N."/>
            <person name="Segre J.A."/>
            <person name="Frank K.M."/>
        </authorList>
    </citation>
    <scope>NUCLEOTIDE SEQUENCE [LARGE SCALE GENOMIC DNA]</scope>
    <source>
        <strain evidence="1 2">ECONIH4</strain>
    </source>
</reference>